<proteinExistence type="predicted"/>
<evidence type="ECO:0000313" key="3">
    <source>
        <dbReference type="Proteomes" id="UP000253998"/>
    </source>
</evidence>
<evidence type="ECO:0000313" key="2">
    <source>
        <dbReference type="EMBL" id="RDE72360.1"/>
    </source>
</evidence>
<keyword evidence="1" id="KW-0732">Signal</keyword>
<dbReference type="AlphaFoldDB" id="A0A8B2U348"/>
<protein>
    <recommendedName>
        <fullName evidence="4">DUF4352 domain-containing protein</fullName>
    </recommendedName>
</protein>
<comment type="caution">
    <text evidence="2">The sequence shown here is derived from an EMBL/GenBank/DDBJ whole genome shotgun (WGS) entry which is preliminary data.</text>
</comment>
<accession>A0A8B2U348</accession>
<feature type="signal peptide" evidence="1">
    <location>
        <begin position="1"/>
        <end position="20"/>
    </location>
</feature>
<dbReference type="RefSeq" id="WP_111294570.1">
    <property type="nucleotide sequence ID" value="NZ_JBQMXW010000001.1"/>
</dbReference>
<evidence type="ECO:0000256" key="1">
    <source>
        <dbReference type="SAM" id="SignalP"/>
    </source>
</evidence>
<name>A0A8B2U348_9PAST</name>
<reference evidence="2 3" key="1">
    <citation type="submission" date="2018-05" db="EMBL/GenBank/DDBJ databases">
        <title>Draft Genome Sequences for a Diverse set of 7 Haemophilus Species.</title>
        <authorList>
            <person name="Nichols M."/>
            <person name="Topaz N."/>
            <person name="Wang X."/>
            <person name="Wang X."/>
            <person name="Boxrud D."/>
        </authorList>
    </citation>
    <scope>NUCLEOTIDE SEQUENCE [LARGE SCALE GENOMIC DNA]</scope>
    <source>
        <strain evidence="2 3">C2001002503</strain>
    </source>
</reference>
<sequence length="169" mass="19312">MKLLISLFLSFIFATNMAFAVEKNSKGKLSQIEQVDKKSQNVQDISFGAFQDYVVVSFEGRDIAVDDNNQAYVLVKFIVENKSDKPIKFFQWLSVYTYEKQIIHLQSVPLNFEESMAAGDKININLRIPFNKVAGEYRSLFSNLQENLMIYAVPEKVVFADGQQINVAH</sequence>
<gene>
    <name evidence="2" type="ORF">DPV83_01700</name>
</gene>
<evidence type="ECO:0008006" key="4">
    <source>
        <dbReference type="Google" id="ProtNLM"/>
    </source>
</evidence>
<dbReference type="Proteomes" id="UP000253998">
    <property type="component" value="Unassembled WGS sequence"/>
</dbReference>
<dbReference type="EMBL" id="QEPM01000001">
    <property type="protein sequence ID" value="RDE72360.1"/>
    <property type="molecule type" value="Genomic_DNA"/>
</dbReference>
<organism evidence="2 3">
    <name type="scientific">Aggregatibacter segnis</name>
    <dbReference type="NCBI Taxonomy" id="739"/>
    <lineage>
        <taxon>Bacteria</taxon>
        <taxon>Pseudomonadati</taxon>
        <taxon>Pseudomonadota</taxon>
        <taxon>Gammaproteobacteria</taxon>
        <taxon>Pasteurellales</taxon>
        <taxon>Pasteurellaceae</taxon>
        <taxon>Aggregatibacter</taxon>
    </lineage>
</organism>
<feature type="chain" id="PRO_5032354064" description="DUF4352 domain-containing protein" evidence="1">
    <location>
        <begin position="21"/>
        <end position="169"/>
    </location>
</feature>